<dbReference type="InterPro" id="IPR042099">
    <property type="entry name" value="ANL_N_sf"/>
</dbReference>
<name>A0ABQ3G451_9BURK</name>
<dbReference type="RefSeq" id="WP_189688300.1">
    <property type="nucleotide sequence ID" value="NZ_BMYK01000011.1"/>
</dbReference>
<organism evidence="3 4">
    <name type="scientific">Pseudorhodoferax aquiterrae</name>
    <dbReference type="NCBI Taxonomy" id="747304"/>
    <lineage>
        <taxon>Bacteria</taxon>
        <taxon>Pseudomonadati</taxon>
        <taxon>Pseudomonadota</taxon>
        <taxon>Betaproteobacteria</taxon>
        <taxon>Burkholderiales</taxon>
        <taxon>Comamonadaceae</taxon>
    </lineage>
</organism>
<dbReference type="InterPro" id="IPR050237">
    <property type="entry name" value="ATP-dep_AMP-bd_enzyme"/>
</dbReference>
<comment type="caution">
    <text evidence="3">The sequence shown here is derived from an EMBL/GenBank/DDBJ whole genome shotgun (WGS) entry which is preliminary data.</text>
</comment>
<dbReference type="Gene3D" id="3.30.300.30">
    <property type="match status" value="1"/>
</dbReference>
<dbReference type="InterPro" id="IPR000873">
    <property type="entry name" value="AMP-dep_synth/lig_dom"/>
</dbReference>
<protein>
    <submittedName>
        <fullName evidence="3">AMP-dependent synthetase</fullName>
    </submittedName>
</protein>
<dbReference type="Gene3D" id="3.40.50.12780">
    <property type="entry name" value="N-terminal domain of ligase-like"/>
    <property type="match status" value="1"/>
</dbReference>
<feature type="domain" description="AMP-binding enzyme C-terminal" evidence="2">
    <location>
        <begin position="411"/>
        <end position="486"/>
    </location>
</feature>
<dbReference type="InterPro" id="IPR020845">
    <property type="entry name" value="AMP-binding_CS"/>
</dbReference>
<gene>
    <name evidence="3" type="ORF">GCM10007320_35820</name>
</gene>
<dbReference type="PANTHER" id="PTHR43767:SF7">
    <property type="entry name" value="MEDIUM_LONG-CHAIN-FATTY-ACID--COA LIGASE FADD8"/>
    <property type="match status" value="1"/>
</dbReference>
<dbReference type="Proteomes" id="UP000626210">
    <property type="component" value="Unassembled WGS sequence"/>
</dbReference>
<evidence type="ECO:0000313" key="4">
    <source>
        <dbReference type="Proteomes" id="UP000626210"/>
    </source>
</evidence>
<keyword evidence="4" id="KW-1185">Reference proteome</keyword>
<dbReference type="PANTHER" id="PTHR43767">
    <property type="entry name" value="LONG-CHAIN-FATTY-ACID--COA LIGASE"/>
    <property type="match status" value="1"/>
</dbReference>
<dbReference type="Pfam" id="PF13193">
    <property type="entry name" value="AMP-binding_C"/>
    <property type="match status" value="1"/>
</dbReference>
<dbReference type="InterPro" id="IPR025110">
    <property type="entry name" value="AMP-bd_C"/>
</dbReference>
<reference evidence="4" key="1">
    <citation type="journal article" date="2019" name="Int. J. Syst. Evol. Microbiol.">
        <title>The Global Catalogue of Microorganisms (GCM) 10K type strain sequencing project: providing services to taxonomists for standard genome sequencing and annotation.</title>
        <authorList>
            <consortium name="The Broad Institute Genomics Platform"/>
            <consortium name="The Broad Institute Genome Sequencing Center for Infectious Disease"/>
            <person name="Wu L."/>
            <person name="Ma J."/>
        </authorList>
    </citation>
    <scope>NUCLEOTIDE SEQUENCE [LARGE SCALE GENOMIC DNA]</scope>
    <source>
        <strain evidence="4">KCTC 23314</strain>
    </source>
</reference>
<evidence type="ECO:0000313" key="3">
    <source>
        <dbReference type="EMBL" id="GHC88716.1"/>
    </source>
</evidence>
<proteinExistence type="predicted"/>
<dbReference type="InterPro" id="IPR045851">
    <property type="entry name" value="AMP-bd_C_sf"/>
</dbReference>
<dbReference type="Pfam" id="PF00501">
    <property type="entry name" value="AMP-binding"/>
    <property type="match status" value="1"/>
</dbReference>
<accession>A0ABQ3G451</accession>
<evidence type="ECO:0000259" key="1">
    <source>
        <dbReference type="Pfam" id="PF00501"/>
    </source>
</evidence>
<dbReference type="PROSITE" id="PS00455">
    <property type="entry name" value="AMP_BINDING"/>
    <property type="match status" value="1"/>
</dbReference>
<sequence>MNLAVLLDQSATRHPGLPAVCLGQQTLWTFAQLRERVAAISAALHARHAPGTRVALVSENRPEYVELLFAVWAAGMVAVPVNYKLHAREVGQIVEDAQAALLFASPGLAPALQGLPCPCIALDGPAYAELLAPAALHIAPVAADALAWLFYTSGTTGRSKGAMLTHGNLMAMAVAHLADIEPELGPQCSQLHAAPMSHGSGLYLLPSLARAARQVVPASRGFEPAEFLALCDAHPGSGAFLAPTMVQRLREALAARGGQRPRQLRCIVYGGGPMYLEELRKSMAAFGPVFAQIYGQGETPMTITGLTRADHARGDAGQLASVGWPRSGTEVAVLDAQGRPLPAGEPGEIAVRGATVMAGYWRNAEASAQALRGGWLWTGDIGVLDETGCLTLRDRSKDVVISGGSNIYPREVEEVLLTHPGVAEACVLGAPDAEWGEVVVAHIVAAPGAVVDAAALDAHCLAQIARFKRPKRYVFVEALPKNSYGKVPKRALREPPAS</sequence>
<dbReference type="SUPFAM" id="SSF56801">
    <property type="entry name" value="Acetyl-CoA synthetase-like"/>
    <property type="match status" value="1"/>
</dbReference>
<dbReference type="EMBL" id="BMYK01000011">
    <property type="protein sequence ID" value="GHC88716.1"/>
    <property type="molecule type" value="Genomic_DNA"/>
</dbReference>
<feature type="domain" description="AMP-dependent synthetase/ligase" evidence="1">
    <location>
        <begin position="8"/>
        <end position="361"/>
    </location>
</feature>
<evidence type="ECO:0000259" key="2">
    <source>
        <dbReference type="Pfam" id="PF13193"/>
    </source>
</evidence>